<evidence type="ECO:0000313" key="1">
    <source>
        <dbReference type="EMBL" id="QVM84829.1"/>
    </source>
</evidence>
<dbReference type="RefSeq" id="WP_213500502.1">
    <property type="nucleotide sequence ID" value="NZ_CP054856.1"/>
</dbReference>
<sequence>MEILPISTALVPAPVRARARAGFADATPRLERIDQAGAPSSAPRIGAAKAAERAPRFQFSESARDVLQMERWHREWAEARHSLVSEAYTALHRKRAGALFDMAA</sequence>
<name>A0ABX8E8B7_9SPHN</name>
<protein>
    <submittedName>
        <fullName evidence="1">Uncharacterized protein</fullName>
    </submittedName>
</protein>
<dbReference type="Proteomes" id="UP000677126">
    <property type="component" value="Chromosome"/>
</dbReference>
<gene>
    <name evidence="1" type="ORF">HT578_15095</name>
</gene>
<proteinExistence type="predicted"/>
<dbReference type="EMBL" id="CP054856">
    <property type="protein sequence ID" value="QVM84829.1"/>
    <property type="molecule type" value="Genomic_DNA"/>
</dbReference>
<accession>A0ABX8E8B7</accession>
<keyword evidence="2" id="KW-1185">Reference proteome</keyword>
<organism evidence="1 2">
    <name type="scientific">Novosphingobium decolorationis</name>
    <dbReference type="NCBI Taxonomy" id="2698673"/>
    <lineage>
        <taxon>Bacteria</taxon>
        <taxon>Pseudomonadati</taxon>
        <taxon>Pseudomonadota</taxon>
        <taxon>Alphaproteobacteria</taxon>
        <taxon>Sphingomonadales</taxon>
        <taxon>Sphingomonadaceae</taxon>
        <taxon>Novosphingobium</taxon>
    </lineage>
</organism>
<evidence type="ECO:0000313" key="2">
    <source>
        <dbReference type="Proteomes" id="UP000677126"/>
    </source>
</evidence>
<reference evidence="1 2" key="1">
    <citation type="journal article" date="2021" name="Int. J. Syst. Evol. Microbiol.">
        <title>Novosphingobium decolorationis sp. nov., an aniline blue-decolourizing bacterium isolated from East Pacific sediment.</title>
        <authorList>
            <person name="Chen X."/>
            <person name="Dong B."/>
            <person name="Chen T."/>
            <person name="Ren N."/>
            <person name="Wang J."/>
            <person name="Xu Y."/>
            <person name="Yang J."/>
            <person name="Zhu S."/>
            <person name="Chen J."/>
        </authorList>
    </citation>
    <scope>NUCLEOTIDE SEQUENCE [LARGE SCALE GENOMIC DNA]</scope>
    <source>
        <strain evidence="1 2">502str22</strain>
    </source>
</reference>